<accession>F8NCK4</accession>
<name>F8NCK4_9BACT</name>
<reference evidence="3" key="1">
    <citation type="journal article" date="2011" name="Stand. Genomic Sci.">
        <title>Non-contiguous finished genome sequence of the opportunistic oral pathogen Prevotella multisaccharivorax type strain (PPPA20).</title>
        <authorList>
            <person name="Pati A."/>
            <person name="Gronow S."/>
            <person name="Lu M."/>
            <person name="Lapidus A."/>
            <person name="Nolan M."/>
            <person name="Lucas S."/>
            <person name="Hammon N."/>
            <person name="Deshpande S."/>
            <person name="Cheng J.F."/>
            <person name="Tapia R."/>
            <person name="Han C."/>
            <person name="Goodwin L."/>
            <person name="Pitluck S."/>
            <person name="Liolios K."/>
            <person name="Pagani I."/>
            <person name="Mavromatis K."/>
            <person name="Mikhailova N."/>
            <person name="Huntemann M."/>
            <person name="Chen A."/>
            <person name="Palaniappan K."/>
            <person name="Land M."/>
            <person name="Hauser L."/>
            <person name="Detter J.C."/>
            <person name="Brambilla E.M."/>
            <person name="Rohde M."/>
            <person name="Goker M."/>
            <person name="Woyke T."/>
            <person name="Bristow J."/>
            <person name="Eisen J.A."/>
            <person name="Markowitz V."/>
            <person name="Hugenholtz P."/>
            <person name="Kyrpides N.C."/>
            <person name="Klenk H.P."/>
            <person name="Ivanova N."/>
        </authorList>
    </citation>
    <scope>NUCLEOTIDE SEQUENCE [LARGE SCALE GENOMIC DNA]</scope>
    <source>
        <strain evidence="3">DSM 17128</strain>
    </source>
</reference>
<dbReference type="EMBL" id="GL945017">
    <property type="protein sequence ID" value="EGN57040.1"/>
    <property type="molecule type" value="Genomic_DNA"/>
</dbReference>
<proteinExistence type="predicted"/>
<dbReference type="Proteomes" id="UP000002772">
    <property type="component" value="Unassembled WGS sequence"/>
</dbReference>
<sequence>MEQKEKESDNIELRSEKVRNVISKVPPRLVSLGTVIITIIVLALAVAFYKIPYPISIEATGEVINQRTVQVFVPYKYLYLFNEPRTAHVSFEGNDNASYNCDIISHNTKLIHREDGNYFMAIATMCTQGPNTFVLQKYMKTDVRIIVSDKTLWQQVFG</sequence>
<gene>
    <name evidence="2" type="ORF">Premu_1630</name>
</gene>
<keyword evidence="1" id="KW-0472">Membrane</keyword>
<dbReference type="RefSeq" id="WP_007574398.1">
    <property type="nucleotide sequence ID" value="NZ_BPTS01000001.1"/>
</dbReference>
<protein>
    <submittedName>
        <fullName evidence="2">Uncharacterized protein</fullName>
    </submittedName>
</protein>
<evidence type="ECO:0000313" key="2">
    <source>
        <dbReference type="EMBL" id="EGN57040.1"/>
    </source>
</evidence>
<organism evidence="2 3">
    <name type="scientific">Hallella multisaccharivorax DSM 17128</name>
    <dbReference type="NCBI Taxonomy" id="688246"/>
    <lineage>
        <taxon>Bacteria</taxon>
        <taxon>Pseudomonadati</taxon>
        <taxon>Bacteroidota</taxon>
        <taxon>Bacteroidia</taxon>
        <taxon>Bacteroidales</taxon>
        <taxon>Prevotellaceae</taxon>
        <taxon>Hallella</taxon>
    </lineage>
</organism>
<keyword evidence="3" id="KW-1185">Reference proteome</keyword>
<keyword evidence="1" id="KW-1133">Transmembrane helix</keyword>
<feature type="transmembrane region" description="Helical" evidence="1">
    <location>
        <begin position="29"/>
        <end position="49"/>
    </location>
</feature>
<dbReference type="STRING" id="688246.Premu_1630"/>
<evidence type="ECO:0000256" key="1">
    <source>
        <dbReference type="SAM" id="Phobius"/>
    </source>
</evidence>
<dbReference type="AlphaFoldDB" id="F8NCK4"/>
<evidence type="ECO:0000313" key="3">
    <source>
        <dbReference type="Proteomes" id="UP000002772"/>
    </source>
</evidence>
<dbReference type="HOGENOM" id="CLU_140336_0_0_10"/>
<keyword evidence="1" id="KW-0812">Transmembrane</keyword>